<name>A0ABY7AMG6_9ALTE</name>
<keyword evidence="9" id="KW-1185">Reference proteome</keyword>
<dbReference type="SUPFAM" id="SSF54211">
    <property type="entry name" value="Ribosomal protein S5 domain 2-like"/>
    <property type="match status" value="1"/>
</dbReference>
<dbReference type="PANTHER" id="PTHR10073">
    <property type="entry name" value="DNA MISMATCH REPAIR PROTEIN MLH, PMS, MUTL"/>
    <property type="match status" value="1"/>
</dbReference>
<gene>
    <name evidence="5 8" type="primary">mutL</name>
    <name evidence="8" type="ORF">OLW01_12355</name>
</gene>
<dbReference type="InterPro" id="IPR042121">
    <property type="entry name" value="MutL_C_regsub"/>
</dbReference>
<dbReference type="InterPro" id="IPR014790">
    <property type="entry name" value="MutL_C"/>
</dbReference>
<keyword evidence="8" id="KW-0378">Hydrolase</keyword>
<evidence type="ECO:0000259" key="7">
    <source>
        <dbReference type="SMART" id="SM01340"/>
    </source>
</evidence>
<dbReference type="RefSeq" id="WP_268074223.1">
    <property type="nucleotide sequence ID" value="NZ_CP109965.1"/>
</dbReference>
<evidence type="ECO:0000256" key="1">
    <source>
        <dbReference type="ARBA" id="ARBA00006082"/>
    </source>
</evidence>
<evidence type="ECO:0000256" key="5">
    <source>
        <dbReference type="HAMAP-Rule" id="MF_00149"/>
    </source>
</evidence>
<dbReference type="InterPro" id="IPR036890">
    <property type="entry name" value="HATPase_C_sf"/>
</dbReference>
<dbReference type="Gene3D" id="3.30.230.10">
    <property type="match status" value="1"/>
</dbReference>
<dbReference type="Pfam" id="PF01119">
    <property type="entry name" value="DNA_mis_repair"/>
    <property type="match status" value="1"/>
</dbReference>
<dbReference type="Proteomes" id="UP001163726">
    <property type="component" value="Chromosome"/>
</dbReference>
<dbReference type="CDD" id="cd16926">
    <property type="entry name" value="HATPase_MutL-MLH-PMS-like"/>
    <property type="match status" value="1"/>
</dbReference>
<proteinExistence type="inferred from homology"/>
<dbReference type="InterPro" id="IPR020667">
    <property type="entry name" value="DNA_mismatch_repair_MutL"/>
</dbReference>
<organism evidence="8 9">
    <name type="scientific">Catenovulum adriaticum</name>
    <dbReference type="NCBI Taxonomy" id="2984846"/>
    <lineage>
        <taxon>Bacteria</taxon>
        <taxon>Pseudomonadati</taxon>
        <taxon>Pseudomonadota</taxon>
        <taxon>Gammaproteobacteria</taxon>
        <taxon>Alteromonadales</taxon>
        <taxon>Alteromonadaceae</taxon>
        <taxon>Catenovulum</taxon>
    </lineage>
</organism>
<dbReference type="Gene3D" id="3.30.1370.100">
    <property type="entry name" value="MutL, C-terminal domain, regulatory subdomain"/>
    <property type="match status" value="1"/>
</dbReference>
<protein>
    <recommendedName>
        <fullName evidence="2 5">DNA mismatch repair protein MutL</fullName>
    </recommendedName>
</protein>
<keyword evidence="8" id="KW-0540">Nuclease</keyword>
<feature type="domain" description="DNA mismatch repair protein S5" evidence="7">
    <location>
        <begin position="212"/>
        <end position="330"/>
    </location>
</feature>
<dbReference type="InterPro" id="IPR020568">
    <property type="entry name" value="Ribosomal_Su5_D2-typ_SF"/>
</dbReference>
<evidence type="ECO:0000313" key="9">
    <source>
        <dbReference type="Proteomes" id="UP001163726"/>
    </source>
</evidence>
<dbReference type="SUPFAM" id="SSF118116">
    <property type="entry name" value="DNA mismatch repair protein MutL"/>
    <property type="match status" value="1"/>
</dbReference>
<dbReference type="CDD" id="cd03482">
    <property type="entry name" value="MutL_Trans_MutL"/>
    <property type="match status" value="1"/>
</dbReference>
<dbReference type="InterPro" id="IPR014721">
    <property type="entry name" value="Ribsml_uS5_D2-typ_fold_subgr"/>
</dbReference>
<accession>A0ABY7AMG6</accession>
<comment type="function">
    <text evidence="5">This protein is involved in the repair of mismatches in DNA. It is required for dam-dependent methyl-directed DNA mismatch repair. May act as a 'molecular matchmaker', a protein that promotes the formation of a stable complex between two or more DNA-binding proteins in an ATP-dependent manner without itself being part of a final effector complex.</text>
</comment>
<feature type="compositionally biased region" description="Polar residues" evidence="6">
    <location>
        <begin position="338"/>
        <end position="351"/>
    </location>
</feature>
<dbReference type="HAMAP" id="MF_00149">
    <property type="entry name" value="DNA_mis_repair"/>
    <property type="match status" value="1"/>
</dbReference>
<feature type="region of interest" description="Disordered" evidence="6">
    <location>
        <begin position="471"/>
        <end position="492"/>
    </location>
</feature>
<dbReference type="InterPro" id="IPR038973">
    <property type="entry name" value="MutL/Mlh/Pms-like"/>
</dbReference>
<keyword evidence="3 5" id="KW-0227">DNA damage</keyword>
<keyword evidence="4 5" id="KW-0234">DNA repair</keyword>
<feature type="region of interest" description="Disordered" evidence="6">
    <location>
        <begin position="338"/>
        <end position="370"/>
    </location>
</feature>
<dbReference type="Gene3D" id="3.30.565.10">
    <property type="entry name" value="Histidine kinase-like ATPase, C-terminal domain"/>
    <property type="match status" value="1"/>
</dbReference>
<dbReference type="Pfam" id="PF08676">
    <property type="entry name" value="MutL_C"/>
    <property type="match status" value="1"/>
</dbReference>
<dbReference type="InterPro" id="IPR037198">
    <property type="entry name" value="MutL_C_sf"/>
</dbReference>
<reference evidence="8" key="1">
    <citation type="submission" date="2022-10" db="EMBL/GenBank/DDBJ databases">
        <title>Catenovulum adriacola sp. nov. isolated in the Harbour of Susak.</title>
        <authorList>
            <person name="Schoch T."/>
            <person name="Reich S.J."/>
            <person name="Stoeferle S."/>
            <person name="Flaiz M."/>
            <person name="Kazda M."/>
            <person name="Riedel C.U."/>
            <person name="Duerre P."/>
        </authorList>
    </citation>
    <scope>NUCLEOTIDE SEQUENCE</scope>
    <source>
        <strain evidence="8">TS8</strain>
    </source>
</reference>
<evidence type="ECO:0000256" key="2">
    <source>
        <dbReference type="ARBA" id="ARBA00021975"/>
    </source>
</evidence>
<dbReference type="InterPro" id="IPR013507">
    <property type="entry name" value="DNA_mismatch_S5_2-like"/>
</dbReference>
<sequence length="679" mass="76133">MGIQILSPQLANQIAAGEVVERPASVVKELIENSLDAGATQIDVEIERGGSQLIRIRDNGSGISKAELGLALSRHATSKVATLLDLEQIMSLGFRGEALASISSVSRLTLTSKTQTQNEAWSALAEGRDMAVNIQPAAHPTGTCVEVADLFFNTPARRRFLRTDKTEYAHIDEVIRRVALSRFDVQIKLSHNGTLQRHYRIARNESGQHRRIAAICSKNFIDNAININADYDGIQLTGWLGLPTTARNQADMQYCYINGRMMRDKLINHAIRQAYTDKIPTDLYPAYVLYIQIDPKQVDVNVHPSKHEVRFHQARLVHDFIFQSLERSLQQGIEQQTLDSITDSELASSPTEPAGSERFDTAHSGADHSEADSFNTTAAEMVTNPLSQAAVSEVPVQQYQTKPAQPLSNSTDYDNTSLFNNLSEGAKKLFPGQTQPTRAQTQFLASNRTAKTETDKNLSAQMMQYKNLLQSDPSKQSIRAKHPSKNKEQTAEGINNDWQLVMPIAQAFILASWHDNLYLLKADELYGAALAAKLKNNYVQAQLISQPLLLPVAIKLNEQQSELLTDKRTCLNKLGIVTEENRNHALIVKKVPAMFRELDLARLIANWLTEYKLDDHALDDFPKQAAFLLTFKASQCQTLELEKIRPIFNEWKQFDPVTMQQWLLKHSKIIDISKVIGNW</sequence>
<dbReference type="PANTHER" id="PTHR10073:SF12">
    <property type="entry name" value="DNA MISMATCH REPAIR PROTEIN MLH1"/>
    <property type="match status" value="1"/>
</dbReference>
<evidence type="ECO:0000256" key="3">
    <source>
        <dbReference type="ARBA" id="ARBA00022763"/>
    </source>
</evidence>
<dbReference type="SUPFAM" id="SSF55874">
    <property type="entry name" value="ATPase domain of HSP90 chaperone/DNA topoisomerase II/histidine kinase"/>
    <property type="match status" value="1"/>
</dbReference>
<dbReference type="Pfam" id="PF13589">
    <property type="entry name" value="HATPase_c_3"/>
    <property type="match status" value="1"/>
</dbReference>
<dbReference type="GO" id="GO:0004519">
    <property type="term" value="F:endonuclease activity"/>
    <property type="evidence" value="ECO:0007669"/>
    <property type="project" value="UniProtKB-KW"/>
</dbReference>
<evidence type="ECO:0000256" key="4">
    <source>
        <dbReference type="ARBA" id="ARBA00023204"/>
    </source>
</evidence>
<evidence type="ECO:0000313" key="8">
    <source>
        <dbReference type="EMBL" id="WAJ69927.1"/>
    </source>
</evidence>
<dbReference type="PROSITE" id="PS00058">
    <property type="entry name" value="DNA_MISMATCH_REPAIR_1"/>
    <property type="match status" value="1"/>
</dbReference>
<dbReference type="InterPro" id="IPR002099">
    <property type="entry name" value="MutL/Mlh/PMS"/>
</dbReference>
<dbReference type="InterPro" id="IPR014762">
    <property type="entry name" value="DNA_mismatch_repair_CS"/>
</dbReference>
<dbReference type="SMART" id="SM01340">
    <property type="entry name" value="DNA_mis_repair"/>
    <property type="match status" value="1"/>
</dbReference>
<dbReference type="NCBIfam" id="TIGR00585">
    <property type="entry name" value="mutl"/>
    <property type="match status" value="1"/>
</dbReference>
<feature type="compositionally biased region" description="Basic and acidic residues" evidence="6">
    <location>
        <begin position="355"/>
        <end position="370"/>
    </location>
</feature>
<evidence type="ECO:0000256" key="6">
    <source>
        <dbReference type="SAM" id="MobiDB-lite"/>
    </source>
</evidence>
<dbReference type="NCBIfam" id="NF000948">
    <property type="entry name" value="PRK00095.1-1"/>
    <property type="match status" value="1"/>
</dbReference>
<comment type="similarity">
    <text evidence="1 5">Belongs to the DNA mismatch repair MutL/HexB family.</text>
</comment>
<keyword evidence="8" id="KW-0255">Endonuclease</keyword>
<dbReference type="EMBL" id="CP109965">
    <property type="protein sequence ID" value="WAJ69927.1"/>
    <property type="molecule type" value="Genomic_DNA"/>
</dbReference>